<evidence type="ECO:0000256" key="3">
    <source>
        <dbReference type="ARBA" id="ARBA00022692"/>
    </source>
</evidence>
<evidence type="ECO:0000256" key="5">
    <source>
        <dbReference type="ARBA" id="ARBA00023136"/>
    </source>
</evidence>
<evidence type="ECO:0000256" key="7">
    <source>
        <dbReference type="SAM" id="Phobius"/>
    </source>
</evidence>
<keyword evidence="5 7" id="KW-0472">Membrane</keyword>
<name>A0A640S1A5_9ACTN</name>
<protein>
    <submittedName>
        <fullName evidence="9">Membrane protein</fullName>
    </submittedName>
</protein>
<evidence type="ECO:0000313" key="10">
    <source>
        <dbReference type="Proteomes" id="UP000435837"/>
    </source>
</evidence>
<sequence>MTPAGSPPEADAPHGANGAAPAPAHRGGPAVWARDLAMGLRFAVAGGREGWARTFLTAVGVGLGVVLLLGAASVPHLLASRQERLEARLVDRNTEAGTRPGPGTLLYREVGTEFRGDSVRGVLLRPDGPSPVRPPGVRTVPRAGEMVVSPALGELLAAPDGALLRERLGRRVVGTIAAPGLAGPGELAYYAGEDGLTPSARVPRIGHFGGELPAAPMNPRLGVIVVVACVVLLMPVAVFVATAVRFGGERRDRLMAALRLVGADRRMTRRMAAGEALGGALGGLVVGAGLFLLARRLLGRITVWDVNAFPADLAPDPALAALIALAVPLAAVAVTLVALRGVTVEPLGVVRRHPVRRRRVWWRLPLPVLGAAVLLLSGTGPSAPVDARIHPALLAGGALLVLFGITMLLPWLVEAVVARLRGGPVSWQLAVRRLQLSSGTAARPVSGITVAVAGAIALQMLFAAVQGDFVTTTGRGASRGRLLVTLPTRDAAAHRRMAGELRATKGVRGVVTVLNASASPSEGPGSPPVPLAVGDCAGLRELVDLPPADLRSCKDGEVFLLRDDSGAADDGSFARAVRPGRTVLLHDGPDGPRAGGRRVPWTVPGAARTLTSRPGPAGAVAPFPFGVFSTPSALPVPDPADPTAEAVLTTDPRVPDAAEYARNTAARLDPAADVRELRNTERDRQFTSVRTGLLAASTVTLALIAASMLLATLEQLRERRRLLSVLVAFGTRRAALGWSVLWQTAVPVALGLALAVVGGSGLGLVLLRLVGTSSPDWSVIWPMAGAGAALVLLVTLLSLPPLWRLMRPDGLRTE</sequence>
<organism evidence="9 10">
    <name type="scientific">Streptomyces caniferus</name>
    <dbReference type="NCBI Taxonomy" id="285557"/>
    <lineage>
        <taxon>Bacteria</taxon>
        <taxon>Bacillati</taxon>
        <taxon>Actinomycetota</taxon>
        <taxon>Actinomycetes</taxon>
        <taxon>Kitasatosporales</taxon>
        <taxon>Streptomycetaceae</taxon>
        <taxon>Streptomyces</taxon>
    </lineage>
</organism>
<keyword evidence="4 7" id="KW-1133">Transmembrane helix</keyword>
<evidence type="ECO:0000313" key="9">
    <source>
        <dbReference type="EMBL" id="GFE04878.1"/>
    </source>
</evidence>
<dbReference type="EMBL" id="BLIN01000002">
    <property type="protein sequence ID" value="GFE04878.1"/>
    <property type="molecule type" value="Genomic_DNA"/>
</dbReference>
<gene>
    <name evidence="9" type="ORF">Scani_11460</name>
</gene>
<feature type="transmembrane region" description="Helical" evidence="7">
    <location>
        <begin position="779"/>
        <end position="799"/>
    </location>
</feature>
<dbReference type="InterPro" id="IPR003838">
    <property type="entry name" value="ABC3_permease_C"/>
</dbReference>
<feature type="compositionally biased region" description="Low complexity" evidence="6">
    <location>
        <begin position="13"/>
        <end position="27"/>
    </location>
</feature>
<evidence type="ECO:0000256" key="6">
    <source>
        <dbReference type="SAM" id="MobiDB-lite"/>
    </source>
</evidence>
<comment type="subcellular location">
    <subcellularLocation>
        <location evidence="1">Cell membrane</location>
        <topology evidence="1">Multi-pass membrane protein</topology>
    </subcellularLocation>
</comment>
<dbReference type="Proteomes" id="UP000435837">
    <property type="component" value="Unassembled WGS sequence"/>
</dbReference>
<dbReference type="PANTHER" id="PTHR30287:SF1">
    <property type="entry name" value="INNER MEMBRANE PROTEIN"/>
    <property type="match status" value="1"/>
</dbReference>
<feature type="transmembrane region" description="Helical" evidence="7">
    <location>
        <begin position="55"/>
        <end position="78"/>
    </location>
</feature>
<proteinExistence type="predicted"/>
<feature type="domain" description="ABC3 transporter permease C-terminal" evidence="8">
    <location>
        <begin position="229"/>
        <end position="340"/>
    </location>
</feature>
<feature type="transmembrane region" description="Helical" evidence="7">
    <location>
        <begin position="392"/>
        <end position="420"/>
    </location>
</feature>
<feature type="transmembrane region" description="Helical" evidence="7">
    <location>
        <begin position="318"/>
        <end position="339"/>
    </location>
</feature>
<keyword evidence="2" id="KW-1003">Cell membrane</keyword>
<reference evidence="9 10" key="1">
    <citation type="submission" date="2019-12" db="EMBL/GenBank/DDBJ databases">
        <title>Whole genome shotgun sequence of Streptomyces caniferus NBRC 15389.</title>
        <authorList>
            <person name="Ichikawa N."/>
            <person name="Kimura A."/>
            <person name="Kitahashi Y."/>
            <person name="Komaki H."/>
            <person name="Tamura T."/>
        </authorList>
    </citation>
    <scope>NUCLEOTIDE SEQUENCE [LARGE SCALE GENOMIC DNA]</scope>
    <source>
        <strain evidence="9 10">NBRC 15389</strain>
    </source>
</reference>
<dbReference type="PANTHER" id="PTHR30287">
    <property type="entry name" value="MEMBRANE COMPONENT OF PREDICTED ABC SUPERFAMILY METABOLITE UPTAKE TRANSPORTER"/>
    <property type="match status" value="1"/>
</dbReference>
<dbReference type="Pfam" id="PF02687">
    <property type="entry name" value="FtsX"/>
    <property type="match status" value="2"/>
</dbReference>
<dbReference type="OrthoDB" id="3654456at2"/>
<feature type="transmembrane region" description="Helical" evidence="7">
    <location>
        <begin position="172"/>
        <end position="191"/>
    </location>
</feature>
<dbReference type="GO" id="GO:0005886">
    <property type="term" value="C:plasma membrane"/>
    <property type="evidence" value="ECO:0007669"/>
    <property type="project" value="UniProtKB-SubCell"/>
</dbReference>
<feature type="transmembrane region" description="Helical" evidence="7">
    <location>
        <begin position="748"/>
        <end position="767"/>
    </location>
</feature>
<evidence type="ECO:0000256" key="1">
    <source>
        <dbReference type="ARBA" id="ARBA00004651"/>
    </source>
</evidence>
<dbReference type="InterPro" id="IPR038766">
    <property type="entry name" value="Membrane_comp_ABC_pdt"/>
</dbReference>
<comment type="caution">
    <text evidence="9">The sequence shown here is derived from an EMBL/GenBank/DDBJ whole genome shotgun (WGS) entry which is preliminary data.</text>
</comment>
<feature type="transmembrane region" description="Helical" evidence="7">
    <location>
        <begin position="221"/>
        <end position="244"/>
    </location>
</feature>
<evidence type="ECO:0000256" key="4">
    <source>
        <dbReference type="ARBA" id="ARBA00022989"/>
    </source>
</evidence>
<feature type="domain" description="ABC3 transporter permease C-terminal" evidence="8">
    <location>
        <begin position="696"/>
        <end position="807"/>
    </location>
</feature>
<accession>A0A640S1A5</accession>
<evidence type="ECO:0000256" key="2">
    <source>
        <dbReference type="ARBA" id="ARBA00022475"/>
    </source>
</evidence>
<keyword evidence="3 7" id="KW-0812">Transmembrane</keyword>
<evidence type="ECO:0000259" key="8">
    <source>
        <dbReference type="Pfam" id="PF02687"/>
    </source>
</evidence>
<dbReference type="RefSeq" id="WP_159470574.1">
    <property type="nucleotide sequence ID" value="NZ_BAAATH010000003.1"/>
</dbReference>
<feature type="region of interest" description="Disordered" evidence="6">
    <location>
        <begin position="1"/>
        <end position="27"/>
    </location>
</feature>
<feature type="transmembrane region" description="Helical" evidence="7">
    <location>
        <begin position="360"/>
        <end position="380"/>
    </location>
</feature>
<dbReference type="AlphaFoldDB" id="A0A640S1A5"/>
<feature type="transmembrane region" description="Helical" evidence="7">
    <location>
        <begin position="692"/>
        <end position="710"/>
    </location>
</feature>
<feature type="transmembrane region" description="Helical" evidence="7">
    <location>
        <begin position="276"/>
        <end position="298"/>
    </location>
</feature>